<dbReference type="PANTHER" id="PTHR37017:SF11">
    <property type="entry name" value="ESTERASE_LIPASE_THIOESTERASE DOMAIN-CONTAINING PROTEIN"/>
    <property type="match status" value="1"/>
</dbReference>
<dbReference type="Gene3D" id="3.40.50.1820">
    <property type="entry name" value="alpha/beta hydrolase"/>
    <property type="match status" value="1"/>
</dbReference>
<reference evidence="2" key="1">
    <citation type="submission" date="2020-02" db="EMBL/GenBank/DDBJ databases">
        <authorList>
            <person name="Meier V. D."/>
        </authorList>
    </citation>
    <scope>NUCLEOTIDE SEQUENCE</scope>
    <source>
        <strain evidence="2">AVDCRST_MAG01</strain>
    </source>
</reference>
<evidence type="ECO:0000259" key="1">
    <source>
        <dbReference type="Pfam" id="PF12697"/>
    </source>
</evidence>
<name>A0A6J4QLS8_9ACTN</name>
<dbReference type="InterPro" id="IPR029058">
    <property type="entry name" value="AB_hydrolase_fold"/>
</dbReference>
<dbReference type="Pfam" id="PF12697">
    <property type="entry name" value="Abhydrolase_6"/>
    <property type="match status" value="1"/>
</dbReference>
<sequence length="240" mass="25496">MSENPQNGSRPTVVLVHGAFAESASWDDVIVRLQGQGYTVIAAANPIRSVSGDADFLASIFEAVEGPVVAVGHSYGGTVITNALRDNVRALVYVAGYAPDEGESAGELSARFPGGTLGETVWTVPLSDGSNDLYIRQDLYHQQFAEDVPAERTALMAVGQRPLRDVAVNEASGPPAWKSIPSWFLFGGLDKNIPAASHRFMAERAGARETVEIEGASHAVGVSHPEEVTDIILRAAKDVE</sequence>
<organism evidence="2">
    <name type="scientific">uncultured Rubrobacteraceae bacterium</name>
    <dbReference type="NCBI Taxonomy" id="349277"/>
    <lineage>
        <taxon>Bacteria</taxon>
        <taxon>Bacillati</taxon>
        <taxon>Actinomycetota</taxon>
        <taxon>Rubrobacteria</taxon>
        <taxon>Rubrobacterales</taxon>
        <taxon>Rubrobacteraceae</taxon>
        <taxon>environmental samples</taxon>
    </lineage>
</organism>
<gene>
    <name evidence="2" type="ORF">AVDCRST_MAG01-01-3948</name>
</gene>
<protein>
    <recommendedName>
        <fullName evidence="1">AB hydrolase-1 domain-containing protein</fullName>
    </recommendedName>
</protein>
<dbReference type="SUPFAM" id="SSF53474">
    <property type="entry name" value="alpha/beta-Hydrolases"/>
    <property type="match status" value="1"/>
</dbReference>
<dbReference type="GO" id="GO:0003824">
    <property type="term" value="F:catalytic activity"/>
    <property type="evidence" value="ECO:0007669"/>
    <property type="project" value="UniProtKB-ARBA"/>
</dbReference>
<dbReference type="AlphaFoldDB" id="A0A6J4QLS8"/>
<evidence type="ECO:0000313" key="2">
    <source>
        <dbReference type="EMBL" id="CAA9444458.1"/>
    </source>
</evidence>
<accession>A0A6J4QLS8</accession>
<dbReference type="EMBL" id="CADCUW010000511">
    <property type="protein sequence ID" value="CAA9444458.1"/>
    <property type="molecule type" value="Genomic_DNA"/>
</dbReference>
<dbReference type="InterPro" id="IPR000073">
    <property type="entry name" value="AB_hydrolase_1"/>
</dbReference>
<dbReference type="PANTHER" id="PTHR37017">
    <property type="entry name" value="AB HYDROLASE-1 DOMAIN-CONTAINING PROTEIN-RELATED"/>
    <property type="match status" value="1"/>
</dbReference>
<feature type="domain" description="AB hydrolase-1" evidence="1">
    <location>
        <begin position="13"/>
        <end position="230"/>
    </location>
</feature>
<dbReference type="InterPro" id="IPR052897">
    <property type="entry name" value="Sec-Metab_Biosynth_Hydrolase"/>
</dbReference>
<proteinExistence type="predicted"/>